<organism evidence="3 4">
    <name type="scientific">Roseateles asaccharophilus</name>
    <dbReference type="NCBI Taxonomy" id="582607"/>
    <lineage>
        <taxon>Bacteria</taxon>
        <taxon>Pseudomonadati</taxon>
        <taxon>Pseudomonadota</taxon>
        <taxon>Betaproteobacteria</taxon>
        <taxon>Burkholderiales</taxon>
        <taxon>Sphaerotilaceae</taxon>
        <taxon>Roseateles</taxon>
    </lineage>
</organism>
<dbReference type="InterPro" id="IPR036298">
    <property type="entry name" value="Chalcone_isomerase_sf"/>
</dbReference>
<dbReference type="Gene3D" id="3.50.70.10">
    <property type="match status" value="1"/>
</dbReference>
<dbReference type="InterPro" id="IPR016088">
    <property type="entry name" value="Chalcone_isomerase_3-sand"/>
</dbReference>
<evidence type="ECO:0000259" key="2">
    <source>
        <dbReference type="Pfam" id="PF16036"/>
    </source>
</evidence>
<evidence type="ECO:0000313" key="4">
    <source>
        <dbReference type="Proteomes" id="UP000295357"/>
    </source>
</evidence>
<dbReference type="RefSeq" id="WP_133605091.1">
    <property type="nucleotide sequence ID" value="NZ_JAUFPJ010000003.1"/>
</dbReference>
<gene>
    <name evidence="3" type="ORF">DFR39_109167</name>
</gene>
<name>A0A4R6MWC1_9BURK</name>
<evidence type="ECO:0000313" key="3">
    <source>
        <dbReference type="EMBL" id="TDP06486.1"/>
    </source>
</evidence>
<dbReference type="OrthoDB" id="9795336at2"/>
<dbReference type="InterPro" id="IPR016087">
    <property type="entry name" value="Chalcone_isomerase"/>
</dbReference>
<dbReference type="GO" id="GO:0016872">
    <property type="term" value="F:intramolecular lyase activity"/>
    <property type="evidence" value="ECO:0007669"/>
    <property type="project" value="InterPro"/>
</dbReference>
<sequence>MRSSLAALLLAAVVSAPAWAQSVDVAGVKYEPQAEVGGQKLQLNGAGIRFKAVFKVYTAGLYLTSKAGTPEAVLANPGPKRLHIQMLRDIDGAELGKLFTKGMEDNSTREEFGRSISGVLRIAEIFASKRKLASGENFSVDWLPGTGAVVSINGSRVAGEPIKEPEFFNVLLKIWLGKSPADAQLKDALLGQQRGGSRQAGSGN</sequence>
<comment type="caution">
    <text evidence="3">The sequence shown here is derived from an EMBL/GenBank/DDBJ whole genome shotgun (WGS) entry which is preliminary data.</text>
</comment>
<evidence type="ECO:0000256" key="1">
    <source>
        <dbReference type="SAM" id="SignalP"/>
    </source>
</evidence>
<protein>
    <submittedName>
        <fullName evidence="3">Chalcone isomerase-like protein</fullName>
    </submittedName>
</protein>
<dbReference type="SUPFAM" id="SSF54626">
    <property type="entry name" value="Chalcone isomerase"/>
    <property type="match status" value="1"/>
</dbReference>
<dbReference type="Proteomes" id="UP000295357">
    <property type="component" value="Unassembled WGS sequence"/>
</dbReference>
<proteinExistence type="predicted"/>
<dbReference type="Pfam" id="PF16036">
    <property type="entry name" value="Chalcone_3"/>
    <property type="match status" value="1"/>
</dbReference>
<dbReference type="EMBL" id="SNXE01000009">
    <property type="protein sequence ID" value="TDP06486.1"/>
    <property type="molecule type" value="Genomic_DNA"/>
</dbReference>
<accession>A0A4R6MWC1</accession>
<feature type="chain" id="PRO_5020285929" evidence="1">
    <location>
        <begin position="21"/>
        <end position="204"/>
    </location>
</feature>
<keyword evidence="3" id="KW-0413">Isomerase</keyword>
<dbReference type="AlphaFoldDB" id="A0A4R6MWC1"/>
<feature type="domain" description="Chalcone isomerase" evidence="2">
    <location>
        <begin position="23"/>
        <end position="191"/>
    </location>
</feature>
<keyword evidence="4" id="KW-1185">Reference proteome</keyword>
<reference evidence="3 4" key="1">
    <citation type="submission" date="2019-03" db="EMBL/GenBank/DDBJ databases">
        <title>Genomic Encyclopedia of Type Strains, Phase IV (KMG-IV): sequencing the most valuable type-strain genomes for metagenomic binning, comparative biology and taxonomic classification.</title>
        <authorList>
            <person name="Goeker M."/>
        </authorList>
    </citation>
    <scope>NUCLEOTIDE SEQUENCE [LARGE SCALE GENOMIC DNA]</scope>
    <source>
        <strain evidence="3 4">DSM 25082</strain>
    </source>
</reference>
<keyword evidence="1" id="KW-0732">Signal</keyword>
<feature type="signal peptide" evidence="1">
    <location>
        <begin position="1"/>
        <end position="20"/>
    </location>
</feature>